<dbReference type="AlphaFoldDB" id="A0A835XJL4"/>
<keyword evidence="3" id="KW-1185">Reference proteome</keyword>
<organism evidence="2 3">
    <name type="scientific">Edaphochlamys debaryana</name>
    <dbReference type="NCBI Taxonomy" id="47281"/>
    <lineage>
        <taxon>Eukaryota</taxon>
        <taxon>Viridiplantae</taxon>
        <taxon>Chlorophyta</taxon>
        <taxon>core chlorophytes</taxon>
        <taxon>Chlorophyceae</taxon>
        <taxon>CS clade</taxon>
        <taxon>Chlamydomonadales</taxon>
        <taxon>Chlamydomonadales incertae sedis</taxon>
        <taxon>Edaphochlamys</taxon>
    </lineage>
</organism>
<evidence type="ECO:0000313" key="3">
    <source>
        <dbReference type="Proteomes" id="UP000612055"/>
    </source>
</evidence>
<dbReference type="Proteomes" id="UP000612055">
    <property type="component" value="Unassembled WGS sequence"/>
</dbReference>
<evidence type="ECO:0000256" key="1">
    <source>
        <dbReference type="SAM" id="MobiDB-lite"/>
    </source>
</evidence>
<proteinExistence type="predicted"/>
<dbReference type="EMBL" id="JAEHOE010000151">
    <property type="protein sequence ID" value="KAG2484357.1"/>
    <property type="molecule type" value="Genomic_DNA"/>
</dbReference>
<feature type="region of interest" description="Disordered" evidence="1">
    <location>
        <begin position="384"/>
        <end position="413"/>
    </location>
</feature>
<reference evidence="2" key="1">
    <citation type="journal article" date="2020" name="bioRxiv">
        <title>Comparative genomics of Chlamydomonas.</title>
        <authorList>
            <person name="Craig R.J."/>
            <person name="Hasan A.R."/>
            <person name="Ness R.W."/>
            <person name="Keightley P.D."/>
        </authorList>
    </citation>
    <scope>NUCLEOTIDE SEQUENCE</scope>
    <source>
        <strain evidence="2">CCAP 11/70</strain>
    </source>
</reference>
<sequence length="432" mass="42952">MPGDEQSDARNQPAGPSAAPSAIRFSLQTCSGNLLSTDTAGSVIDRPGHNVGSVWEVVAAFKLLFEEVYYVRPLSALPKAGKSLEVALYSVDTLNNNNCLFLGAEDSTYRGDPYDIAGAEVFPAAEASSESLRLPAKLVWRMHRVKANETVVHLENVATGRYLLCNYGTKVSNAFRGFFGVDPLPRVGVTGTEQDNYSTLRVVPPGTQGVHRVTAALESINLLQKSIRGAYDREKDGAQTEDGGVLVVRSPLFALPPPEPPAPAAAPAPAAPSAPVAADAGVAAAAGAAVAAAVPAAAAGVGTTVAEPAAVPAGPEAAEAAGAPDAAAAAGATPAGAGTEAAPEGLAAGAAAGAGADAAQESEAAGAAAGMGGWEEAAAAAGAGSDAFGSWPAPVEAPSAKSGGAAAPGARSGALVDAFDEEWEKIRSGQRG</sequence>
<protein>
    <submittedName>
        <fullName evidence="2">Uncharacterized protein</fullName>
    </submittedName>
</protein>
<evidence type="ECO:0000313" key="2">
    <source>
        <dbReference type="EMBL" id="KAG2484357.1"/>
    </source>
</evidence>
<comment type="caution">
    <text evidence="2">The sequence shown here is derived from an EMBL/GenBank/DDBJ whole genome shotgun (WGS) entry which is preliminary data.</text>
</comment>
<name>A0A835XJL4_9CHLO</name>
<feature type="compositionally biased region" description="Low complexity" evidence="1">
    <location>
        <begin position="397"/>
        <end position="413"/>
    </location>
</feature>
<accession>A0A835XJL4</accession>
<gene>
    <name evidence="2" type="ORF">HYH03_016776</name>
</gene>